<dbReference type="EMBL" id="QGDH01000076">
    <property type="protein sequence ID" value="RAR09415.1"/>
    <property type="molecule type" value="Genomic_DNA"/>
</dbReference>
<dbReference type="PANTHER" id="PTHR22746">
    <property type="entry name" value="RAB6A-GEF COMPLEX PARTNER PROTEIN 1"/>
    <property type="match status" value="1"/>
</dbReference>
<evidence type="ECO:0000256" key="4">
    <source>
        <dbReference type="SAM" id="SignalP"/>
    </source>
</evidence>
<feature type="signal peptide" evidence="4">
    <location>
        <begin position="1"/>
        <end position="15"/>
    </location>
</feature>
<feature type="region of interest" description="Disordered" evidence="3">
    <location>
        <begin position="1292"/>
        <end position="1357"/>
    </location>
</feature>
<evidence type="ECO:0000259" key="5">
    <source>
        <dbReference type="Pfam" id="PF07064"/>
    </source>
</evidence>
<keyword evidence="7" id="KW-1185">Reference proteome</keyword>
<keyword evidence="4" id="KW-0732">Signal</keyword>
<dbReference type="Gene3D" id="2.130.10.10">
    <property type="entry name" value="YVTN repeat-like/Quinoprotein amine dehydrogenase"/>
    <property type="match status" value="1"/>
</dbReference>
<accession>A0A364N1X5</accession>
<dbReference type="STRING" id="183478.A0A364N1X5"/>
<feature type="compositionally biased region" description="Basic and acidic residues" evidence="3">
    <location>
        <begin position="316"/>
        <end position="331"/>
    </location>
</feature>
<gene>
    <name evidence="6" type="ORF">DDE83_005570</name>
</gene>
<dbReference type="PANTHER" id="PTHR22746:SF10">
    <property type="entry name" value="GUANINE NUCLEOTIDE EXCHANGE FACTOR SUBUNIT RIC1"/>
    <property type="match status" value="1"/>
</dbReference>
<comment type="caution">
    <text evidence="6">The sequence shown here is derived from an EMBL/GenBank/DDBJ whole genome shotgun (WGS) entry which is preliminary data.</text>
</comment>
<name>A0A364N1X5_STELY</name>
<dbReference type="Proteomes" id="UP000249619">
    <property type="component" value="Unassembled WGS sequence"/>
</dbReference>
<feature type="compositionally biased region" description="Low complexity" evidence="3">
    <location>
        <begin position="1326"/>
        <end position="1336"/>
    </location>
</feature>
<evidence type="ECO:0000313" key="6">
    <source>
        <dbReference type="EMBL" id="RAR09415.1"/>
    </source>
</evidence>
<reference evidence="7" key="1">
    <citation type="submission" date="2018-05" db="EMBL/GenBank/DDBJ databases">
        <title>Draft genome sequence of Stemphylium lycopersici strain CIDEFI 213.</title>
        <authorList>
            <person name="Medina R."/>
            <person name="Franco M.E.E."/>
            <person name="Lucentini C.G."/>
            <person name="Saparrat M.C.N."/>
            <person name="Balatti P.A."/>
        </authorList>
    </citation>
    <scope>NUCLEOTIDE SEQUENCE [LARGE SCALE GENOMIC DNA]</scope>
    <source>
        <strain evidence="7">CIDEFI 213</strain>
    </source>
</reference>
<dbReference type="GO" id="GO:0042147">
    <property type="term" value="P:retrograde transport, endosome to Golgi"/>
    <property type="evidence" value="ECO:0007669"/>
    <property type="project" value="TreeGrafter"/>
</dbReference>
<organism evidence="6 7">
    <name type="scientific">Stemphylium lycopersici</name>
    <name type="common">Tomato gray leaf spot disease fungus</name>
    <name type="synonym">Thyrospora lycopersici</name>
    <dbReference type="NCBI Taxonomy" id="183478"/>
    <lineage>
        <taxon>Eukaryota</taxon>
        <taxon>Fungi</taxon>
        <taxon>Dikarya</taxon>
        <taxon>Ascomycota</taxon>
        <taxon>Pezizomycotina</taxon>
        <taxon>Dothideomycetes</taxon>
        <taxon>Pleosporomycetidae</taxon>
        <taxon>Pleosporales</taxon>
        <taxon>Pleosporineae</taxon>
        <taxon>Pleosporaceae</taxon>
        <taxon>Stemphylium</taxon>
    </lineage>
</organism>
<comment type="subcellular location">
    <subcellularLocation>
        <location evidence="1">Membrane</location>
    </subcellularLocation>
</comment>
<dbReference type="Pfam" id="PF07064">
    <property type="entry name" value="RIC1"/>
    <property type="match status" value="1"/>
</dbReference>
<sequence length="1357" mass="149868">MGFIFLAADFSASLAGDLACASTRLDAFFEADVVSSGPSTAASMIRVLTTSTGVVSTAASAPALPALIAVMTPLSATVPCVNPRSSRMAQETSSAREEAEAWIRGRGRMAVSVELHVFQAVKRDFWVDEEIDCKGRDCASLVDYQLPLFVHICQVPLRKELTIQISELEFPAIVPNPTAKLQIKLRKDDPLSVTPGNTAPDTSARKRSDGGIYYVIASSFSICTKINYLSDLEPGHSRIRRQNVNEYIVMSSYFNLDAEVRYQNSHSCFLMIKWRTHVSNDGVQRKQSDEERDESSSVSESQSEEDKPAQHTSGVQKKEDDQLSRANARDQPIEDNIHGTIIAVRLTRNGHMFATLTRTTLTVWQTKPTVVLASVLRSGQSVTTYGPNTDVLLRPDSQIFVVQTALGYLITYSLATDHSSRVYKTQFTNTHGGHARKSSTVTGFKIQRQHEVNAGPGEGSGLRELSLRFRMVIRVDAGIIRALALDEELVVATEKPAAVQCIRWAPDSAGSQTSTELLSKMTWIGKNATLRDLVHDRPMNLSCWITGDGQAFAVQKMARRDNANPSIFRGYGFHTPETGADHGVKAAINARFSLLAVGCAGGEIYVYTARDYTGNIPLSHKLRPNITSPGQLTVLTYSPDGYCLFAGYENGWAMWSVYGKPGATSFTADRTLSETNKEAWLLSIKEAFWIGGGAELLMLGNNDNRLYTMEMARSAVTGCFSSANISRSLMQTSTGFMIYRGYDLPDLTTISADVSLWHHVQVPSAYLVDQWPIRSAVISNDGRYVAIAGKRGLAHYSVNSGRWKMFDDPFGENEFTVRGGMCWFQHVLIAAVECHEAHEIRVYSREAALDRSRIMHVVKLPAPIVLIAASGEDSLLVYTYENILYHYVIRVTDASVKLVQVGQIGLHGIIRAPPRVRALSWILPEDQMQNGDPSQDVSVATILFLVDGKLVLLQPTTTEGGELKYEMRIIAQNVETYALMRDHPAFALDMQAESLPSSPSIGLTMDGVHGHDLRDSLWFFDGQNMRVWIDMQDVLASASPEIGRELPTPVQIPVDFYPLSALINKAIVFGIESELIQRRDTNFAFLRFGTRTHLFLPALLRSHLTQFNHPAALHLSHHYQHLLYFPHALEILLHEVLDEEVDTQPPPEQALLPSVLSFLSSFPQYLDIVVQCTRKTELRSWRTLFSNLPPPEELFEESLQKGNLKTAGGYLLVLHTFEELRSTGDQVVRLLQRAKDEHDWELCKELARFLMALDESGATLRSTLELVELKSPSAESGSGQSHFTFDSTRLNVPLKGRSNGHRTLSGPGVGFGADGNGRTPGDSDEASSGGSDASPSMGLGRPPPGDYFGLGMSNLRQ</sequence>
<keyword evidence="2" id="KW-0472">Membrane</keyword>
<dbReference type="GO" id="GO:0034066">
    <property type="term" value="C:Ric1-Rgp1 guanyl-nucleotide exchange factor complex"/>
    <property type="evidence" value="ECO:0007669"/>
    <property type="project" value="InterPro"/>
</dbReference>
<dbReference type="GO" id="GO:0006886">
    <property type="term" value="P:intracellular protein transport"/>
    <property type="evidence" value="ECO:0007669"/>
    <property type="project" value="InterPro"/>
</dbReference>
<protein>
    <submittedName>
        <fullName evidence="6">RIC1-domain-containing protein</fullName>
    </submittedName>
</protein>
<proteinExistence type="predicted"/>
<dbReference type="GO" id="GO:0000139">
    <property type="term" value="C:Golgi membrane"/>
    <property type="evidence" value="ECO:0007669"/>
    <property type="project" value="TreeGrafter"/>
</dbReference>
<evidence type="ECO:0000313" key="7">
    <source>
        <dbReference type="Proteomes" id="UP000249619"/>
    </source>
</evidence>
<dbReference type="Pfam" id="PF25440">
    <property type="entry name" value="Beta-prop_RIC1_2nd"/>
    <property type="match status" value="1"/>
</dbReference>
<feature type="chain" id="PRO_5016833229" evidence="4">
    <location>
        <begin position="16"/>
        <end position="1357"/>
    </location>
</feature>
<dbReference type="InterPro" id="IPR040096">
    <property type="entry name" value="Ric1"/>
</dbReference>
<evidence type="ECO:0000256" key="1">
    <source>
        <dbReference type="ARBA" id="ARBA00004370"/>
    </source>
</evidence>
<dbReference type="InterPro" id="IPR015943">
    <property type="entry name" value="WD40/YVTN_repeat-like_dom_sf"/>
</dbReference>
<dbReference type="GO" id="GO:0005829">
    <property type="term" value="C:cytosol"/>
    <property type="evidence" value="ECO:0007669"/>
    <property type="project" value="TreeGrafter"/>
</dbReference>
<feature type="domain" description="RIC1 C-terminal alpha solenoid region" evidence="5">
    <location>
        <begin position="1098"/>
        <end position="1268"/>
    </location>
</feature>
<feature type="region of interest" description="Disordered" evidence="3">
    <location>
        <begin position="280"/>
        <end position="331"/>
    </location>
</feature>
<dbReference type="SUPFAM" id="SSF101908">
    <property type="entry name" value="Putative isomerase YbhE"/>
    <property type="match status" value="1"/>
</dbReference>
<dbReference type="InterPro" id="IPR009771">
    <property type="entry name" value="RIC1_C"/>
</dbReference>
<evidence type="ECO:0000256" key="3">
    <source>
        <dbReference type="SAM" id="MobiDB-lite"/>
    </source>
</evidence>
<evidence type="ECO:0000256" key="2">
    <source>
        <dbReference type="ARBA" id="ARBA00023136"/>
    </source>
</evidence>